<evidence type="ECO:0000313" key="4">
    <source>
        <dbReference type="EMBL" id="OCL31724.1"/>
    </source>
</evidence>
<name>A0A1C0AI41_9ACTN</name>
<dbReference type="RefSeq" id="WP_068752501.1">
    <property type="nucleotide sequence ID" value="NZ_MBQD01000025.1"/>
</dbReference>
<proteinExistence type="inferred from homology"/>
<gene>
    <name evidence="4" type="ORF">BCR15_08855</name>
</gene>
<feature type="transmembrane region" description="Helical" evidence="3">
    <location>
        <begin position="100"/>
        <end position="119"/>
    </location>
</feature>
<dbReference type="GO" id="GO:0015225">
    <property type="term" value="F:biotin transmembrane transporter activity"/>
    <property type="evidence" value="ECO:0007669"/>
    <property type="project" value="UniProtKB-UniRule"/>
</dbReference>
<feature type="transmembrane region" description="Helical" evidence="3">
    <location>
        <begin position="131"/>
        <end position="155"/>
    </location>
</feature>
<keyword evidence="2" id="KW-0813">Transport</keyword>
<sequence>MTTTTPAVRARSLAPSDLAYVAVFAALIAALALTPPIPVGSLGVPITLQTLGVALAGLCLGAWRGAAAVGLYLLVGLAGLPVFSGGKAGLAVLVGPTGGYLLSFVLAAFLTGLIAQFVVRRGLSRLTPLWLFLGVFAVRVAVIWPLGVAGIARAVGKPIGDLWLSDLAFWPGDILKGIVAALVAYAVHKAFPRLLGR</sequence>
<comment type="subcellular location">
    <subcellularLocation>
        <location evidence="2">Cell membrane</location>
        <topology evidence="2">Multi-pass membrane protein</topology>
    </subcellularLocation>
</comment>
<keyword evidence="3" id="KW-0812">Transmembrane</keyword>
<dbReference type="EMBL" id="MBQD01000025">
    <property type="protein sequence ID" value="OCL31724.1"/>
    <property type="molecule type" value="Genomic_DNA"/>
</dbReference>
<feature type="transmembrane region" description="Helical" evidence="3">
    <location>
        <begin position="43"/>
        <end position="63"/>
    </location>
</feature>
<feature type="transmembrane region" description="Helical" evidence="3">
    <location>
        <begin position="18"/>
        <end position="37"/>
    </location>
</feature>
<keyword evidence="5" id="KW-1185">Reference proteome</keyword>
<dbReference type="Pfam" id="PF02632">
    <property type="entry name" value="BioY"/>
    <property type="match status" value="1"/>
</dbReference>
<organism evidence="4 5">
    <name type="scientific">Tessaracoccus lapidicaptus</name>
    <dbReference type="NCBI Taxonomy" id="1427523"/>
    <lineage>
        <taxon>Bacteria</taxon>
        <taxon>Bacillati</taxon>
        <taxon>Actinomycetota</taxon>
        <taxon>Actinomycetes</taxon>
        <taxon>Propionibacteriales</taxon>
        <taxon>Propionibacteriaceae</taxon>
        <taxon>Tessaracoccus</taxon>
    </lineage>
</organism>
<evidence type="ECO:0000313" key="5">
    <source>
        <dbReference type="Proteomes" id="UP000093501"/>
    </source>
</evidence>
<dbReference type="InterPro" id="IPR003784">
    <property type="entry name" value="BioY"/>
</dbReference>
<dbReference type="PIRSF" id="PIRSF016661">
    <property type="entry name" value="BioY"/>
    <property type="match status" value="1"/>
</dbReference>
<evidence type="ECO:0000256" key="3">
    <source>
        <dbReference type="SAM" id="Phobius"/>
    </source>
</evidence>
<keyword evidence="2 3" id="KW-0472">Membrane</keyword>
<feature type="transmembrane region" description="Helical" evidence="3">
    <location>
        <begin position="70"/>
        <end position="94"/>
    </location>
</feature>
<dbReference type="GO" id="GO:0005886">
    <property type="term" value="C:plasma membrane"/>
    <property type="evidence" value="ECO:0007669"/>
    <property type="project" value="UniProtKB-SubCell"/>
</dbReference>
<dbReference type="PANTHER" id="PTHR34295">
    <property type="entry name" value="BIOTIN TRANSPORTER BIOY"/>
    <property type="match status" value="1"/>
</dbReference>
<feature type="transmembrane region" description="Helical" evidence="3">
    <location>
        <begin position="167"/>
        <end position="187"/>
    </location>
</feature>
<reference evidence="5" key="1">
    <citation type="submission" date="2016-07" db="EMBL/GenBank/DDBJ databases">
        <authorList>
            <person name="Florea S."/>
            <person name="Webb J.S."/>
            <person name="Jaromczyk J."/>
            <person name="Schardl C.L."/>
        </authorList>
    </citation>
    <scope>NUCLEOTIDE SEQUENCE [LARGE SCALE GENOMIC DNA]</scope>
    <source>
        <strain evidence="5">IPBSL-7</strain>
    </source>
</reference>
<keyword evidence="3" id="KW-1133">Transmembrane helix</keyword>
<comment type="similarity">
    <text evidence="1 2">Belongs to the BioY family.</text>
</comment>
<dbReference type="Gene3D" id="1.10.1760.20">
    <property type="match status" value="1"/>
</dbReference>
<accession>A0A1C0AI41</accession>
<dbReference type="PANTHER" id="PTHR34295:SF1">
    <property type="entry name" value="BIOTIN TRANSPORTER BIOY"/>
    <property type="match status" value="1"/>
</dbReference>
<dbReference type="Proteomes" id="UP000093501">
    <property type="component" value="Unassembled WGS sequence"/>
</dbReference>
<evidence type="ECO:0000256" key="1">
    <source>
        <dbReference type="ARBA" id="ARBA00010692"/>
    </source>
</evidence>
<comment type="caution">
    <text evidence="4">The sequence shown here is derived from an EMBL/GenBank/DDBJ whole genome shotgun (WGS) entry which is preliminary data.</text>
</comment>
<dbReference type="AlphaFoldDB" id="A0A1C0AI41"/>
<protein>
    <recommendedName>
        <fullName evidence="2">Biotin transporter</fullName>
    </recommendedName>
</protein>
<keyword evidence="2" id="KW-1003">Cell membrane</keyword>
<evidence type="ECO:0000256" key="2">
    <source>
        <dbReference type="PIRNR" id="PIRNR016661"/>
    </source>
</evidence>